<feature type="chain" id="PRO_5014644224" description="Outer membrane protein beta-barrel domain-containing protein" evidence="1">
    <location>
        <begin position="20"/>
        <end position="239"/>
    </location>
</feature>
<dbReference type="EMBL" id="NIPO01000001">
    <property type="protein sequence ID" value="PJR05082.1"/>
    <property type="molecule type" value="Genomic_DNA"/>
</dbReference>
<sequence>MFKYIFSLLILSSTISVYAQENEDNPTVYPQRYGLRVGTDLFKLSRNIWDNNYTGFEINGDYRWNKKVYIAAELGRDEKFKEEDRLSFTTKGQYLKIGLDYNMHNNWMDLENMIYVGGRYGLSFHEQTLHSYKIFTTDGYFDENEIYPNLTSSGLHAHWLDLVGGIKTRLFDNVFMGFSVRFSLLLHQKQPEGFENLYIPGYGEKFSGNIGASFNYSISYFIPLYKKTPKQLQNQPDNQ</sequence>
<proteinExistence type="predicted"/>
<keyword evidence="1" id="KW-0732">Signal</keyword>
<accession>A0A2M9R896</accession>
<gene>
    <name evidence="2" type="ORF">CDL10_04560</name>
</gene>
<reference evidence="2 3" key="1">
    <citation type="submission" date="2017-06" db="EMBL/GenBank/DDBJ databases">
        <title>Description of Avrilella dinanensis gen. nov. sp. nov.</title>
        <authorList>
            <person name="Leyer C."/>
            <person name="Sassi M."/>
            <person name="Minet J."/>
            <person name="Kayal S."/>
            <person name="Cattoir V."/>
        </authorList>
    </citation>
    <scope>NUCLEOTIDE SEQUENCE [LARGE SCALE GENOMIC DNA]</scope>
    <source>
        <strain evidence="2 3">UR159</strain>
    </source>
</reference>
<evidence type="ECO:0000256" key="1">
    <source>
        <dbReference type="SAM" id="SignalP"/>
    </source>
</evidence>
<feature type="signal peptide" evidence="1">
    <location>
        <begin position="1"/>
        <end position="19"/>
    </location>
</feature>
<dbReference type="InterPro" id="IPR046111">
    <property type="entry name" value="DUF6048"/>
</dbReference>
<comment type="caution">
    <text evidence="2">The sequence shown here is derived from an EMBL/GenBank/DDBJ whole genome shotgun (WGS) entry which is preliminary data.</text>
</comment>
<keyword evidence="3" id="KW-1185">Reference proteome</keyword>
<evidence type="ECO:0008006" key="4">
    <source>
        <dbReference type="Google" id="ProtNLM"/>
    </source>
</evidence>
<dbReference type="OrthoDB" id="1199048at2"/>
<dbReference type="Proteomes" id="UP000231960">
    <property type="component" value="Unassembled WGS sequence"/>
</dbReference>
<organism evidence="2 3">
    <name type="scientific">Avrilella dinanensis</name>
    <dbReference type="NCBI Taxonomy" id="2008672"/>
    <lineage>
        <taxon>Bacteria</taxon>
        <taxon>Pseudomonadati</taxon>
        <taxon>Bacteroidota</taxon>
        <taxon>Flavobacteriia</taxon>
        <taxon>Flavobacteriales</taxon>
        <taxon>Flavobacteriaceae</taxon>
        <taxon>Avrilella</taxon>
    </lineage>
</organism>
<dbReference type="AlphaFoldDB" id="A0A2M9R896"/>
<name>A0A2M9R896_9FLAO</name>
<evidence type="ECO:0000313" key="2">
    <source>
        <dbReference type="EMBL" id="PJR05082.1"/>
    </source>
</evidence>
<dbReference type="Pfam" id="PF19515">
    <property type="entry name" value="DUF6048"/>
    <property type="match status" value="1"/>
</dbReference>
<evidence type="ECO:0000313" key="3">
    <source>
        <dbReference type="Proteomes" id="UP000231960"/>
    </source>
</evidence>
<protein>
    <recommendedName>
        <fullName evidence="4">Outer membrane protein beta-barrel domain-containing protein</fullName>
    </recommendedName>
</protein>